<feature type="chain" id="PRO_5032578267" evidence="14">
    <location>
        <begin position="21"/>
        <end position="526"/>
    </location>
</feature>
<name>A0A835EWV4_9POAL</name>
<dbReference type="GO" id="GO:0005886">
    <property type="term" value="C:plasma membrane"/>
    <property type="evidence" value="ECO:0007669"/>
    <property type="project" value="UniProtKB-SubCell"/>
</dbReference>
<evidence type="ECO:0000256" key="12">
    <source>
        <dbReference type="ARBA" id="ARBA00023180"/>
    </source>
</evidence>
<evidence type="ECO:0000256" key="2">
    <source>
        <dbReference type="ARBA" id="ARBA00009592"/>
    </source>
</evidence>
<comment type="similarity">
    <text evidence="2">Belongs to the RLP family.</text>
</comment>
<accession>A0A835EWV4</accession>
<keyword evidence="7 14" id="KW-0732">Signal</keyword>
<dbReference type="PRINTS" id="PR00019">
    <property type="entry name" value="LEURICHRPT"/>
</dbReference>
<dbReference type="Gene3D" id="3.80.10.10">
    <property type="entry name" value="Ribonuclease Inhibitor"/>
    <property type="match status" value="3"/>
</dbReference>
<dbReference type="SMART" id="SM00369">
    <property type="entry name" value="LRR_TYP"/>
    <property type="match status" value="4"/>
</dbReference>
<evidence type="ECO:0000256" key="1">
    <source>
        <dbReference type="ARBA" id="ARBA00004251"/>
    </source>
</evidence>
<keyword evidence="11" id="KW-0675">Receptor</keyword>
<dbReference type="FunFam" id="3.80.10.10:FF:000722">
    <property type="entry name" value="Leucine-rich repeat receptor-like protein kinase"/>
    <property type="match status" value="1"/>
</dbReference>
<dbReference type="Pfam" id="PF00560">
    <property type="entry name" value="LRR_1"/>
    <property type="match status" value="6"/>
</dbReference>
<gene>
    <name evidence="15" type="ORF">HU200_023432</name>
</gene>
<dbReference type="OrthoDB" id="1740823at2759"/>
<keyword evidence="8" id="KW-0677">Repeat</keyword>
<dbReference type="InterPro" id="IPR032675">
    <property type="entry name" value="LRR_dom_sf"/>
</dbReference>
<dbReference type="FunFam" id="3.80.10.10:FF:000095">
    <property type="entry name" value="LRR receptor-like serine/threonine-protein kinase GSO1"/>
    <property type="match status" value="1"/>
</dbReference>
<comment type="caution">
    <text evidence="15">The sequence shown here is derived from an EMBL/GenBank/DDBJ whole genome shotgun (WGS) entry which is preliminary data.</text>
</comment>
<evidence type="ECO:0000313" key="15">
    <source>
        <dbReference type="EMBL" id="KAF8721020.1"/>
    </source>
</evidence>
<dbReference type="InterPro" id="IPR003591">
    <property type="entry name" value="Leu-rich_rpt_typical-subtyp"/>
</dbReference>
<comment type="subcellular location">
    <subcellularLocation>
        <location evidence="1">Cell membrane</location>
        <topology evidence="1">Single-pass type I membrane protein</topology>
    </subcellularLocation>
</comment>
<keyword evidence="3" id="KW-1003">Cell membrane</keyword>
<evidence type="ECO:0000256" key="6">
    <source>
        <dbReference type="ARBA" id="ARBA00022692"/>
    </source>
</evidence>
<dbReference type="Proteomes" id="UP000636709">
    <property type="component" value="Unassembled WGS sequence"/>
</dbReference>
<evidence type="ECO:0000256" key="9">
    <source>
        <dbReference type="ARBA" id="ARBA00022989"/>
    </source>
</evidence>
<evidence type="ECO:0000313" key="16">
    <source>
        <dbReference type="Proteomes" id="UP000636709"/>
    </source>
</evidence>
<proteinExistence type="inferred from homology"/>
<reference evidence="15" key="1">
    <citation type="submission" date="2020-07" db="EMBL/GenBank/DDBJ databases">
        <title>Genome sequence and genetic diversity analysis of an under-domesticated orphan crop, white fonio (Digitaria exilis).</title>
        <authorList>
            <person name="Bennetzen J.L."/>
            <person name="Chen S."/>
            <person name="Ma X."/>
            <person name="Wang X."/>
            <person name="Yssel A.E.J."/>
            <person name="Chaluvadi S.R."/>
            <person name="Johnson M."/>
            <person name="Gangashetty P."/>
            <person name="Hamidou F."/>
            <person name="Sanogo M.D."/>
            <person name="Zwaenepoel A."/>
            <person name="Wallace J."/>
            <person name="Van De Peer Y."/>
            <person name="Van Deynze A."/>
        </authorList>
    </citation>
    <scope>NUCLEOTIDE SEQUENCE</scope>
    <source>
        <tissue evidence="15">Leaves</tissue>
    </source>
</reference>
<evidence type="ECO:0000256" key="14">
    <source>
        <dbReference type="SAM" id="SignalP"/>
    </source>
</evidence>
<keyword evidence="5" id="KW-0433">Leucine-rich repeat</keyword>
<evidence type="ECO:0000256" key="3">
    <source>
        <dbReference type="ARBA" id="ARBA00022475"/>
    </source>
</evidence>
<keyword evidence="6 13" id="KW-0812">Transmembrane</keyword>
<evidence type="ECO:0000256" key="4">
    <source>
        <dbReference type="ARBA" id="ARBA00022553"/>
    </source>
</evidence>
<evidence type="ECO:0000256" key="5">
    <source>
        <dbReference type="ARBA" id="ARBA00022614"/>
    </source>
</evidence>
<dbReference type="Pfam" id="PF13855">
    <property type="entry name" value="LRR_8"/>
    <property type="match status" value="1"/>
</dbReference>
<sequence>MPSFSLALVLLLSFSSSCSEQEERSLLQFLAGLSQNGGLAASANTEVTEISLASRGLEGHVSPSIGSLKGMLHLNLSGNSLSGGLPLEVMFSSTMVSLDLPSSTPGRPLQVLNISSNFFTGSFPSTTWEKTRNLVALNASNNSFTGRMPSSFCISSPSLAVLDLSYNRFSGPIPPELGNCFALRVLKAGYNKIAGTLPDELFDATSLEYLSLSNNGLGGTLDAAHIYKLSNLVFLDLAMTGLGGKIPDSIGQLKKLEELHLEHNNMTRELPTSLSKCTSLTTISLRRNKFQGELTKVLGIHNCSLSGNLPIWLSKLTNLKMLLLANNRLTGPIPSWVNTLHSLFYIDISNNSLTGEIPRALMELPMMQSEKTQAYLDINYFEVPIYLSSAYQYRSLNNLSGDIPQSMCNLTGLMVLDLSSNHLKGPIPTALGSLNFLSEFNVSNNDLEGPIPSGGQFSTFSKSSFDGNPKLCGSILGRPCHSEKVHPASIPSARQTADKVSFVIGFSVFFGIGVLYDWMVLSRFFG</sequence>
<dbReference type="EMBL" id="JACEFO010001687">
    <property type="protein sequence ID" value="KAF8721020.1"/>
    <property type="molecule type" value="Genomic_DNA"/>
</dbReference>
<dbReference type="SUPFAM" id="SSF52047">
    <property type="entry name" value="RNI-like"/>
    <property type="match status" value="1"/>
</dbReference>
<dbReference type="AlphaFoldDB" id="A0A835EWV4"/>
<keyword evidence="16" id="KW-1185">Reference proteome</keyword>
<keyword evidence="4" id="KW-0597">Phosphoprotein</keyword>
<feature type="transmembrane region" description="Helical" evidence="13">
    <location>
        <begin position="500"/>
        <end position="521"/>
    </location>
</feature>
<organism evidence="15 16">
    <name type="scientific">Digitaria exilis</name>
    <dbReference type="NCBI Taxonomy" id="1010633"/>
    <lineage>
        <taxon>Eukaryota</taxon>
        <taxon>Viridiplantae</taxon>
        <taxon>Streptophyta</taxon>
        <taxon>Embryophyta</taxon>
        <taxon>Tracheophyta</taxon>
        <taxon>Spermatophyta</taxon>
        <taxon>Magnoliopsida</taxon>
        <taxon>Liliopsida</taxon>
        <taxon>Poales</taxon>
        <taxon>Poaceae</taxon>
        <taxon>PACMAD clade</taxon>
        <taxon>Panicoideae</taxon>
        <taxon>Panicodae</taxon>
        <taxon>Paniceae</taxon>
        <taxon>Anthephorinae</taxon>
        <taxon>Digitaria</taxon>
    </lineage>
</organism>
<keyword evidence="9 13" id="KW-1133">Transmembrane helix</keyword>
<keyword evidence="10 13" id="KW-0472">Membrane</keyword>
<dbReference type="InterPro" id="IPR001611">
    <property type="entry name" value="Leu-rich_rpt"/>
</dbReference>
<dbReference type="SUPFAM" id="SSF52058">
    <property type="entry name" value="L domain-like"/>
    <property type="match status" value="1"/>
</dbReference>
<evidence type="ECO:0000256" key="10">
    <source>
        <dbReference type="ARBA" id="ARBA00023136"/>
    </source>
</evidence>
<evidence type="ECO:0000256" key="11">
    <source>
        <dbReference type="ARBA" id="ARBA00023170"/>
    </source>
</evidence>
<evidence type="ECO:0000256" key="8">
    <source>
        <dbReference type="ARBA" id="ARBA00022737"/>
    </source>
</evidence>
<evidence type="ECO:0000256" key="13">
    <source>
        <dbReference type="SAM" id="Phobius"/>
    </source>
</evidence>
<feature type="signal peptide" evidence="14">
    <location>
        <begin position="1"/>
        <end position="20"/>
    </location>
</feature>
<dbReference type="PANTHER" id="PTHR48052:SF81">
    <property type="entry name" value="LEUCINE-RICH REPEAT-CONTAINING N-TERMINAL PLANT-TYPE DOMAIN-CONTAINING PROTEIN"/>
    <property type="match status" value="1"/>
</dbReference>
<keyword evidence="12" id="KW-0325">Glycoprotein</keyword>
<dbReference type="PANTHER" id="PTHR48052">
    <property type="entry name" value="UNNAMED PRODUCT"/>
    <property type="match status" value="1"/>
</dbReference>
<evidence type="ECO:0000256" key="7">
    <source>
        <dbReference type="ARBA" id="ARBA00022729"/>
    </source>
</evidence>
<protein>
    <submittedName>
        <fullName evidence="15">Uncharacterized protein</fullName>
    </submittedName>
</protein>